<dbReference type="AlphaFoldDB" id="A0A5C6M607"/>
<dbReference type="Proteomes" id="UP000321083">
    <property type="component" value="Unassembled WGS sequence"/>
</dbReference>
<evidence type="ECO:0000313" key="1">
    <source>
        <dbReference type="EMBL" id="TWW09432.1"/>
    </source>
</evidence>
<comment type="caution">
    <text evidence="1">The sequence shown here is derived from an EMBL/GenBank/DDBJ whole genome shotgun (WGS) entry which is preliminary data.</text>
</comment>
<evidence type="ECO:0000313" key="2">
    <source>
        <dbReference type="Proteomes" id="UP000321083"/>
    </source>
</evidence>
<sequence>MNGGHGDMEGINSSFGWYLKYIRNHLRQFFNFRIGIENGKIFQINLPFVSGFWVPLATLINDKLGDKNIKIGAMNIPPF</sequence>
<keyword evidence="2" id="KW-1185">Reference proteome</keyword>
<organism evidence="1 2">
    <name type="scientific">Planctomyces bekefii</name>
    <dbReference type="NCBI Taxonomy" id="1653850"/>
    <lineage>
        <taxon>Bacteria</taxon>
        <taxon>Pseudomonadati</taxon>
        <taxon>Planctomycetota</taxon>
        <taxon>Planctomycetia</taxon>
        <taxon>Planctomycetales</taxon>
        <taxon>Planctomycetaceae</taxon>
        <taxon>Planctomyces</taxon>
    </lineage>
</organism>
<gene>
    <name evidence="1" type="ORF">E3A20_14350</name>
</gene>
<feature type="non-terminal residue" evidence="1">
    <location>
        <position position="79"/>
    </location>
</feature>
<protein>
    <submittedName>
        <fullName evidence="1">Uncharacterized protein</fullName>
    </submittedName>
</protein>
<dbReference type="EMBL" id="SRHE01000277">
    <property type="protein sequence ID" value="TWW09432.1"/>
    <property type="molecule type" value="Genomic_DNA"/>
</dbReference>
<name>A0A5C6M607_9PLAN</name>
<proteinExistence type="predicted"/>
<accession>A0A5C6M607</accession>
<reference evidence="1 2" key="1">
    <citation type="submission" date="2019-08" db="EMBL/GenBank/DDBJ databases">
        <title>100 year-old enigma solved: identification of Planctomyces bekefii, the type genus and species of the phylum Planctomycetes.</title>
        <authorList>
            <person name="Svetlana D.N."/>
            <person name="Overmann J."/>
        </authorList>
    </citation>
    <scope>NUCLEOTIDE SEQUENCE [LARGE SCALE GENOMIC DNA]</scope>
    <source>
        <strain evidence="1">Phe10_nw2017</strain>
    </source>
</reference>
<reference evidence="1 2" key="2">
    <citation type="submission" date="2019-08" db="EMBL/GenBank/DDBJ databases">
        <authorList>
            <person name="Henke P."/>
        </authorList>
    </citation>
    <scope>NUCLEOTIDE SEQUENCE [LARGE SCALE GENOMIC DNA]</scope>
    <source>
        <strain evidence="1">Phe10_nw2017</strain>
    </source>
</reference>